<evidence type="ECO:0000313" key="6">
    <source>
        <dbReference type="EMBL" id="WFN54238.1"/>
    </source>
</evidence>
<dbReference type="RefSeq" id="WP_125261126.1">
    <property type="nucleotide sequence ID" value="NZ_CP114280.1"/>
</dbReference>
<gene>
    <name evidence="6" type="ORF">O1Q98_11040</name>
</gene>
<accession>A0ABY8G2R2</accession>
<proteinExistence type="inferred from homology"/>
<evidence type="ECO:0000313" key="7">
    <source>
        <dbReference type="Proteomes" id="UP001219630"/>
    </source>
</evidence>
<name>A0ABY8G2R2_9GAMM</name>
<feature type="domain" description="HTH lysR-type" evidence="5">
    <location>
        <begin position="1"/>
        <end position="58"/>
    </location>
</feature>
<keyword evidence="2" id="KW-0805">Transcription regulation</keyword>
<dbReference type="Gene3D" id="3.40.190.10">
    <property type="entry name" value="Periplasmic binding protein-like II"/>
    <property type="match status" value="2"/>
</dbReference>
<evidence type="ECO:0000256" key="3">
    <source>
        <dbReference type="ARBA" id="ARBA00023125"/>
    </source>
</evidence>
<dbReference type="Pfam" id="PF03466">
    <property type="entry name" value="LysR_substrate"/>
    <property type="match status" value="1"/>
</dbReference>
<dbReference type="InterPro" id="IPR036390">
    <property type="entry name" value="WH_DNA-bd_sf"/>
</dbReference>
<dbReference type="Gene3D" id="1.10.10.10">
    <property type="entry name" value="Winged helix-like DNA-binding domain superfamily/Winged helix DNA-binding domain"/>
    <property type="match status" value="1"/>
</dbReference>
<dbReference type="Pfam" id="PF00126">
    <property type="entry name" value="HTH_1"/>
    <property type="match status" value="1"/>
</dbReference>
<keyword evidence="7" id="KW-1185">Reference proteome</keyword>
<organism evidence="6 7">
    <name type="scientific">Dickeya lacustris</name>
    <dbReference type="NCBI Taxonomy" id="2259638"/>
    <lineage>
        <taxon>Bacteria</taxon>
        <taxon>Pseudomonadati</taxon>
        <taxon>Pseudomonadota</taxon>
        <taxon>Gammaproteobacteria</taxon>
        <taxon>Enterobacterales</taxon>
        <taxon>Pectobacteriaceae</taxon>
        <taxon>Dickeya</taxon>
    </lineage>
</organism>
<dbReference type="SUPFAM" id="SSF53850">
    <property type="entry name" value="Periplasmic binding protein-like II"/>
    <property type="match status" value="1"/>
</dbReference>
<dbReference type="SUPFAM" id="SSF46785">
    <property type="entry name" value="Winged helix' DNA-binding domain"/>
    <property type="match status" value="1"/>
</dbReference>
<keyword evidence="3" id="KW-0238">DNA-binding</keyword>
<dbReference type="InterPro" id="IPR005119">
    <property type="entry name" value="LysR_subst-bd"/>
</dbReference>
<evidence type="ECO:0000256" key="2">
    <source>
        <dbReference type="ARBA" id="ARBA00023015"/>
    </source>
</evidence>
<comment type="similarity">
    <text evidence="1">Belongs to the LysR transcriptional regulatory family.</text>
</comment>
<dbReference type="PROSITE" id="PS50931">
    <property type="entry name" value="HTH_LYSR"/>
    <property type="match status" value="1"/>
</dbReference>
<dbReference type="InterPro" id="IPR036388">
    <property type="entry name" value="WH-like_DNA-bd_sf"/>
</dbReference>
<evidence type="ECO:0000256" key="4">
    <source>
        <dbReference type="ARBA" id="ARBA00023163"/>
    </source>
</evidence>
<keyword evidence="4" id="KW-0804">Transcription</keyword>
<reference evidence="6 7" key="1">
    <citation type="submission" date="2022-12" db="EMBL/GenBank/DDBJ databases">
        <title>Complete genome sequencing of Dickeya lacustris type strain LMG30899.</title>
        <authorList>
            <person name="Dobhal S."/>
            <person name="Arizala D."/>
            <person name="Arif M."/>
        </authorList>
    </citation>
    <scope>NUCLEOTIDE SEQUENCE [LARGE SCALE GENOMIC DNA]</scope>
    <source>
        <strain evidence="6 7">LMG30899</strain>
    </source>
</reference>
<dbReference type="PANTHER" id="PTHR30346">
    <property type="entry name" value="TRANSCRIPTIONAL DUAL REGULATOR HCAR-RELATED"/>
    <property type="match status" value="1"/>
</dbReference>
<protein>
    <submittedName>
        <fullName evidence="6">LysR family transcriptional regulator</fullName>
    </submittedName>
</protein>
<dbReference type="PANTHER" id="PTHR30346:SF0">
    <property type="entry name" value="HCA OPERON TRANSCRIPTIONAL ACTIVATOR HCAR"/>
    <property type="match status" value="1"/>
</dbReference>
<evidence type="ECO:0000256" key="1">
    <source>
        <dbReference type="ARBA" id="ARBA00009437"/>
    </source>
</evidence>
<dbReference type="Proteomes" id="UP001219630">
    <property type="component" value="Chromosome"/>
</dbReference>
<sequence>MELNQLRCFIAVAETLHFGHAAQRLDMLPSALGRHIRLLEEGLGTRLFIRSTRNVALTPDGQTLLEEGRVLLASADALSARFRHQGRLNATTLRLGAIDSAAIGLVPHLLPIFRQAHPEIDVQIYEDKSSRLLPRLKSGRLDLIFIRPPQQCDPWMTMRFLLSENVVLAIARHHELASRKEVSIQDLAALPLIVPERRSRPHSHDLTMNLFVEAGLKPYVVQRADEKQTIINMVAAEVGGALMPRWVSRMSVPNVCFIPIRRQHDSFGNGLPLAAAWMSQGRDSARDAMLAILERELPQIARQF</sequence>
<dbReference type="CDD" id="cd08414">
    <property type="entry name" value="PBP2_LTTR_aromatics_like"/>
    <property type="match status" value="1"/>
</dbReference>
<dbReference type="InterPro" id="IPR000847">
    <property type="entry name" value="LysR_HTH_N"/>
</dbReference>
<dbReference type="EMBL" id="CP114280">
    <property type="protein sequence ID" value="WFN54238.1"/>
    <property type="molecule type" value="Genomic_DNA"/>
</dbReference>
<evidence type="ECO:0000259" key="5">
    <source>
        <dbReference type="PROSITE" id="PS50931"/>
    </source>
</evidence>